<evidence type="ECO:0000256" key="1">
    <source>
        <dbReference type="SAM" id="MobiDB-lite"/>
    </source>
</evidence>
<reference evidence="2" key="1">
    <citation type="submission" date="2018-06" db="EMBL/GenBank/DDBJ databases">
        <authorList>
            <person name="Zhirakovskaya E."/>
        </authorList>
    </citation>
    <scope>NUCLEOTIDE SEQUENCE</scope>
</reference>
<sequence>MNKVPVFEWFYTQGDLLVTVTTALESVDVPANLKRQEVVDFILGAVPTPKLSFDEIGIKTPMRFSGKLHNCYFSWESIIQMSSQDAVIQFRNKHAEKEVDMAQQSVKPAAGTTKKPGRANLRVVK</sequence>
<evidence type="ECO:0000313" key="2">
    <source>
        <dbReference type="EMBL" id="VAX18854.1"/>
    </source>
</evidence>
<name>A0A3B1C4A3_9ZZZZ</name>
<dbReference type="EMBL" id="UOGC01000081">
    <property type="protein sequence ID" value="VAX18854.1"/>
    <property type="molecule type" value="Genomic_DNA"/>
</dbReference>
<dbReference type="Gene3D" id="2.30.30.220">
    <property type="entry name" value="SspB-like"/>
    <property type="match status" value="1"/>
</dbReference>
<protein>
    <submittedName>
        <fullName evidence="2">Uncharacterized protein</fullName>
    </submittedName>
</protein>
<gene>
    <name evidence="2" type="ORF">MNBD_NITROSPINAE01-1709</name>
</gene>
<dbReference type="AlphaFoldDB" id="A0A3B1C4A3"/>
<dbReference type="SUPFAM" id="SSF101738">
    <property type="entry name" value="SspB-like"/>
    <property type="match status" value="1"/>
</dbReference>
<proteinExistence type="predicted"/>
<feature type="region of interest" description="Disordered" evidence="1">
    <location>
        <begin position="102"/>
        <end position="125"/>
    </location>
</feature>
<dbReference type="InterPro" id="IPR036760">
    <property type="entry name" value="SspB-like_sf"/>
</dbReference>
<organism evidence="2">
    <name type="scientific">hydrothermal vent metagenome</name>
    <dbReference type="NCBI Taxonomy" id="652676"/>
    <lineage>
        <taxon>unclassified sequences</taxon>
        <taxon>metagenomes</taxon>
        <taxon>ecological metagenomes</taxon>
    </lineage>
</organism>
<accession>A0A3B1C4A3</accession>